<comment type="subcellular location">
    <subcellularLocation>
        <location evidence="1">Nucleus</location>
    </subcellularLocation>
</comment>
<dbReference type="EMBL" id="QXFW01001687">
    <property type="protein sequence ID" value="KAE8987198.1"/>
    <property type="molecule type" value="Genomic_DNA"/>
</dbReference>
<accession>A0A6A3J1B5</accession>
<proteinExistence type="inferred from homology"/>
<dbReference type="GO" id="GO:0006406">
    <property type="term" value="P:mRNA export from nucleus"/>
    <property type="evidence" value="ECO:0007669"/>
    <property type="project" value="TreeGrafter"/>
</dbReference>
<dbReference type="PANTHER" id="PTHR13375">
    <property type="entry name" value="FMS INTERACTING PROTEIN"/>
    <property type="match status" value="1"/>
</dbReference>
<dbReference type="GO" id="GO:0003729">
    <property type="term" value="F:mRNA binding"/>
    <property type="evidence" value="ECO:0007669"/>
    <property type="project" value="TreeGrafter"/>
</dbReference>
<gene>
    <name evidence="4" type="ORF">PF011_g19668</name>
</gene>
<dbReference type="AlphaFoldDB" id="A0A6A3J1B5"/>
<organism evidence="4 5">
    <name type="scientific">Phytophthora fragariae</name>
    <dbReference type="NCBI Taxonomy" id="53985"/>
    <lineage>
        <taxon>Eukaryota</taxon>
        <taxon>Sar</taxon>
        <taxon>Stramenopiles</taxon>
        <taxon>Oomycota</taxon>
        <taxon>Peronosporomycetes</taxon>
        <taxon>Peronosporales</taxon>
        <taxon>Peronosporaceae</taxon>
        <taxon>Phytophthora</taxon>
    </lineage>
</organism>
<dbReference type="PANTHER" id="PTHR13375:SF3">
    <property type="entry name" value="THO COMPLEX SUBUNIT 5 HOMOLOG"/>
    <property type="match status" value="1"/>
</dbReference>
<protein>
    <submittedName>
        <fullName evidence="4">Uncharacterized protein</fullName>
    </submittedName>
</protein>
<keyword evidence="3" id="KW-0539">Nucleus</keyword>
<name>A0A6A3J1B5_9STRA</name>
<sequence length="208" mass="23867">MAATMEVRKPCCIRDSVCILEESDFRATVLLLGTVSTGNNHRLDKVTRESEKSFQVCAVENFKDTLFCSICRKCKDPGELEPSPRPASSHSDTTPVPVQNLREEVTTLYEQRQSGDGRAKQQRWRVLQLLSAMKSRLRDTFLEADARRGRVQEQKDVVEAHQLQLQNLLHVPKVDADVHRRHLDQLTQELHVRKSMQEKPKDIKLKIA</sequence>
<comment type="caution">
    <text evidence="4">The sequence shown here is derived from an EMBL/GenBank/DDBJ whole genome shotgun (WGS) entry which is preliminary data.</text>
</comment>
<evidence type="ECO:0000256" key="1">
    <source>
        <dbReference type="ARBA" id="ARBA00004123"/>
    </source>
</evidence>
<evidence type="ECO:0000313" key="4">
    <source>
        <dbReference type="EMBL" id="KAE8987198.1"/>
    </source>
</evidence>
<evidence type="ECO:0000256" key="2">
    <source>
        <dbReference type="ARBA" id="ARBA00008044"/>
    </source>
</evidence>
<dbReference type="GO" id="GO:0000445">
    <property type="term" value="C:THO complex part of transcription export complex"/>
    <property type="evidence" value="ECO:0007669"/>
    <property type="project" value="TreeGrafter"/>
</dbReference>
<evidence type="ECO:0000256" key="3">
    <source>
        <dbReference type="ARBA" id="ARBA00023242"/>
    </source>
</evidence>
<dbReference type="InterPro" id="IPR019163">
    <property type="entry name" value="THO_Thoc5"/>
</dbReference>
<comment type="similarity">
    <text evidence="2">Belongs to the THOC5 family.</text>
</comment>
<dbReference type="Proteomes" id="UP000460718">
    <property type="component" value="Unassembled WGS sequence"/>
</dbReference>
<reference evidence="4 5" key="1">
    <citation type="submission" date="2018-09" db="EMBL/GenBank/DDBJ databases">
        <title>Genomic investigation of the strawberry pathogen Phytophthora fragariae indicates pathogenicity is determined by transcriptional variation in three key races.</title>
        <authorList>
            <person name="Adams T.M."/>
            <person name="Armitage A.D."/>
            <person name="Sobczyk M.K."/>
            <person name="Bates H.J."/>
            <person name="Dunwell J.M."/>
            <person name="Nellist C.F."/>
            <person name="Harrison R.J."/>
        </authorList>
    </citation>
    <scope>NUCLEOTIDE SEQUENCE [LARGE SCALE GENOMIC DNA]</scope>
    <source>
        <strain evidence="4 5">SCRP245</strain>
    </source>
</reference>
<evidence type="ECO:0000313" key="5">
    <source>
        <dbReference type="Proteomes" id="UP000460718"/>
    </source>
</evidence>